<evidence type="ECO:0000256" key="7">
    <source>
        <dbReference type="ARBA" id="ARBA00023015"/>
    </source>
</evidence>
<dbReference type="InterPro" id="IPR013087">
    <property type="entry name" value="Znf_C2H2_type"/>
</dbReference>
<dbReference type="FunFam" id="3.30.160.60:FF:000310">
    <property type="entry name" value="GLIS family zinc finger 2"/>
    <property type="match status" value="1"/>
</dbReference>
<keyword evidence="4" id="KW-0677">Repeat</keyword>
<dbReference type="SUPFAM" id="SSF57667">
    <property type="entry name" value="beta-beta-alpha zinc fingers"/>
    <property type="match status" value="3"/>
</dbReference>
<dbReference type="Gene3D" id="3.30.160.60">
    <property type="entry name" value="Classic Zinc Finger"/>
    <property type="match status" value="5"/>
</dbReference>
<comment type="subcellular location">
    <subcellularLocation>
        <location evidence="1">Nucleus</location>
    </subcellularLocation>
</comment>
<keyword evidence="3" id="KW-0479">Metal-binding</keyword>
<dbReference type="GO" id="GO:0008270">
    <property type="term" value="F:zinc ion binding"/>
    <property type="evidence" value="ECO:0007669"/>
    <property type="project" value="UniProtKB-KW"/>
</dbReference>
<dbReference type="Pfam" id="PF00096">
    <property type="entry name" value="zf-C2H2"/>
    <property type="match status" value="3"/>
</dbReference>
<evidence type="ECO:0000256" key="10">
    <source>
        <dbReference type="ARBA" id="ARBA00023242"/>
    </source>
</evidence>
<keyword evidence="8" id="KW-0238">DNA-binding</keyword>
<evidence type="ECO:0000256" key="1">
    <source>
        <dbReference type="ARBA" id="ARBA00004123"/>
    </source>
</evidence>
<dbReference type="InterPro" id="IPR043359">
    <property type="entry name" value="GLI-like"/>
</dbReference>
<feature type="domain" description="C2H2-type" evidence="13">
    <location>
        <begin position="52"/>
        <end position="79"/>
    </location>
</feature>
<gene>
    <name evidence="14" type="primary">glis2</name>
    <name evidence="14" type="ORF">FJT64_011371</name>
</gene>
<evidence type="ECO:0000256" key="12">
    <source>
        <dbReference type="SAM" id="MobiDB-lite"/>
    </source>
</evidence>
<dbReference type="PROSITE" id="PS00028">
    <property type="entry name" value="ZINC_FINGER_C2H2_1"/>
    <property type="match status" value="4"/>
</dbReference>
<evidence type="ECO:0000256" key="2">
    <source>
        <dbReference type="ARBA" id="ARBA00010831"/>
    </source>
</evidence>
<evidence type="ECO:0000256" key="8">
    <source>
        <dbReference type="ARBA" id="ARBA00023125"/>
    </source>
</evidence>
<keyword evidence="7" id="KW-0805">Transcription regulation</keyword>
<dbReference type="GO" id="GO:0000981">
    <property type="term" value="F:DNA-binding transcription factor activity, RNA polymerase II-specific"/>
    <property type="evidence" value="ECO:0007669"/>
    <property type="project" value="TreeGrafter"/>
</dbReference>
<dbReference type="PANTHER" id="PTHR45718">
    <property type="entry name" value="TRANSCRIPTIONAL ACTIVATOR CUBITUS INTERRUPTUS"/>
    <property type="match status" value="1"/>
</dbReference>
<evidence type="ECO:0000259" key="13">
    <source>
        <dbReference type="PROSITE" id="PS50157"/>
    </source>
</evidence>
<dbReference type="GO" id="GO:0000978">
    <property type="term" value="F:RNA polymerase II cis-regulatory region sequence-specific DNA binding"/>
    <property type="evidence" value="ECO:0007669"/>
    <property type="project" value="TreeGrafter"/>
</dbReference>
<keyword evidence="5 11" id="KW-0863">Zinc-finger</keyword>
<keyword evidence="10" id="KW-0539">Nucleus</keyword>
<evidence type="ECO:0000256" key="3">
    <source>
        <dbReference type="ARBA" id="ARBA00022723"/>
    </source>
</evidence>
<evidence type="ECO:0000313" key="14">
    <source>
        <dbReference type="EMBL" id="KAF0290389.1"/>
    </source>
</evidence>
<dbReference type="Pfam" id="PF23561">
    <property type="entry name" value="zf-C2H2_15"/>
    <property type="match status" value="1"/>
</dbReference>
<keyword evidence="6" id="KW-0862">Zinc</keyword>
<dbReference type="GO" id="GO:0005634">
    <property type="term" value="C:nucleus"/>
    <property type="evidence" value="ECO:0007669"/>
    <property type="project" value="UniProtKB-SubCell"/>
</dbReference>
<evidence type="ECO:0000256" key="4">
    <source>
        <dbReference type="ARBA" id="ARBA00022737"/>
    </source>
</evidence>
<proteinExistence type="inferred from homology"/>
<name>A0A6A4VB73_AMPAM</name>
<organism evidence="14 15">
    <name type="scientific">Amphibalanus amphitrite</name>
    <name type="common">Striped barnacle</name>
    <name type="synonym">Balanus amphitrite</name>
    <dbReference type="NCBI Taxonomy" id="1232801"/>
    <lineage>
        <taxon>Eukaryota</taxon>
        <taxon>Metazoa</taxon>
        <taxon>Ecdysozoa</taxon>
        <taxon>Arthropoda</taxon>
        <taxon>Crustacea</taxon>
        <taxon>Multicrustacea</taxon>
        <taxon>Cirripedia</taxon>
        <taxon>Thoracica</taxon>
        <taxon>Thoracicalcarea</taxon>
        <taxon>Balanomorpha</taxon>
        <taxon>Balanoidea</taxon>
        <taxon>Balanidae</taxon>
        <taxon>Amphibalaninae</taxon>
        <taxon>Amphibalanus</taxon>
    </lineage>
</organism>
<dbReference type="InterPro" id="IPR056436">
    <property type="entry name" value="Znf-C2H2_ZIC1-5/GLI1-3-like"/>
</dbReference>
<keyword evidence="15" id="KW-1185">Reference proteome</keyword>
<dbReference type="PROSITE" id="PS50157">
    <property type="entry name" value="ZINC_FINGER_C2H2_2"/>
    <property type="match status" value="4"/>
</dbReference>
<feature type="region of interest" description="Disordered" evidence="12">
    <location>
        <begin position="149"/>
        <end position="197"/>
    </location>
</feature>
<evidence type="ECO:0000256" key="11">
    <source>
        <dbReference type="PROSITE-ProRule" id="PRU00042"/>
    </source>
</evidence>
<dbReference type="AlphaFoldDB" id="A0A6A4VB73"/>
<dbReference type="OrthoDB" id="3214149at2759"/>
<protein>
    <submittedName>
        <fullName evidence="14">Zinc finger protein GLIS2</fullName>
    </submittedName>
</protein>
<accession>A0A6A4VB73</accession>
<dbReference type="SMART" id="SM00355">
    <property type="entry name" value="ZnF_C2H2"/>
    <property type="match status" value="5"/>
</dbReference>
<comment type="caution">
    <text evidence="14">The sequence shown here is derived from an EMBL/GenBank/DDBJ whole genome shotgun (WGS) entry which is preliminary data.</text>
</comment>
<keyword evidence="9" id="KW-0804">Transcription</keyword>
<evidence type="ECO:0000256" key="6">
    <source>
        <dbReference type="ARBA" id="ARBA00022833"/>
    </source>
</evidence>
<dbReference type="EMBL" id="VIIS01001957">
    <property type="protein sequence ID" value="KAF0290389.1"/>
    <property type="molecule type" value="Genomic_DNA"/>
</dbReference>
<comment type="similarity">
    <text evidence="2">Belongs to the GLI C2H2-type zinc-finger protein family.</text>
</comment>
<reference evidence="14 15" key="1">
    <citation type="submission" date="2019-07" db="EMBL/GenBank/DDBJ databases">
        <title>Draft genome assembly of a fouling barnacle, Amphibalanus amphitrite (Darwin, 1854): The first reference genome for Thecostraca.</title>
        <authorList>
            <person name="Kim W."/>
        </authorList>
    </citation>
    <scope>NUCLEOTIDE SEQUENCE [LARGE SCALE GENOMIC DNA]</scope>
    <source>
        <strain evidence="14">SNU_AA5</strain>
        <tissue evidence="14">Soma without cirri and trophi</tissue>
    </source>
</reference>
<dbReference type="Proteomes" id="UP000440578">
    <property type="component" value="Unassembled WGS sequence"/>
</dbReference>
<evidence type="ECO:0000256" key="5">
    <source>
        <dbReference type="ARBA" id="ARBA00022771"/>
    </source>
</evidence>
<evidence type="ECO:0000256" key="9">
    <source>
        <dbReference type="ARBA" id="ARBA00023163"/>
    </source>
</evidence>
<dbReference type="FunFam" id="3.30.160.60:FF:000359">
    <property type="entry name" value="GLIS family zinc finger 2"/>
    <property type="match status" value="1"/>
</dbReference>
<feature type="domain" description="C2H2-type" evidence="13">
    <location>
        <begin position="80"/>
        <end position="107"/>
    </location>
</feature>
<sequence length="197" mass="22691">MEDDRRQEEPNERYRCGWEGCQQQLASQQQLVVHVTSQHVQLASSTYRCLWRGCSRRRQGFNARYKMFVHIRTHTKERPHVCPDCGKGFSRQENLKIHKRSHTGEKPYACTFEGCDRAYSNSSDRFKHTRTHYVDRPYSCRHPGCSKSYTDPSSLRKHMKANGHGRPSSPAATPPPGGRPEKLSRGSTKLSEGQWGD</sequence>
<feature type="domain" description="C2H2-type" evidence="13">
    <location>
        <begin position="108"/>
        <end position="137"/>
    </location>
</feature>
<dbReference type="PANTHER" id="PTHR45718:SF8">
    <property type="entry name" value="GLIS FAMILY ZINC FINGER 2"/>
    <property type="match status" value="1"/>
</dbReference>
<dbReference type="InterPro" id="IPR036236">
    <property type="entry name" value="Znf_C2H2_sf"/>
</dbReference>
<evidence type="ECO:0000313" key="15">
    <source>
        <dbReference type="Proteomes" id="UP000440578"/>
    </source>
</evidence>
<feature type="domain" description="C2H2-type" evidence="13">
    <location>
        <begin position="138"/>
        <end position="167"/>
    </location>
</feature>